<dbReference type="Gramene" id="AET4Gv20331200.16">
    <property type="protein sequence ID" value="AET4Gv20331200.16"/>
    <property type="gene ID" value="AET4Gv20331200"/>
</dbReference>
<reference evidence="1" key="3">
    <citation type="journal article" date="2017" name="Nature">
        <title>Genome sequence of the progenitor of the wheat D genome Aegilops tauschii.</title>
        <authorList>
            <person name="Luo M.C."/>
            <person name="Gu Y.Q."/>
            <person name="Puiu D."/>
            <person name="Wang H."/>
            <person name="Twardziok S.O."/>
            <person name="Deal K.R."/>
            <person name="Huo N."/>
            <person name="Zhu T."/>
            <person name="Wang L."/>
            <person name="Wang Y."/>
            <person name="McGuire P.E."/>
            <person name="Liu S."/>
            <person name="Long H."/>
            <person name="Ramasamy R.K."/>
            <person name="Rodriguez J.C."/>
            <person name="Van S.L."/>
            <person name="Yuan L."/>
            <person name="Wang Z."/>
            <person name="Xia Z."/>
            <person name="Xiao L."/>
            <person name="Anderson O.D."/>
            <person name="Ouyang S."/>
            <person name="Liang Y."/>
            <person name="Zimin A.V."/>
            <person name="Pertea G."/>
            <person name="Qi P."/>
            <person name="Bennetzen J.L."/>
            <person name="Dai X."/>
            <person name="Dawson M.W."/>
            <person name="Muller H.G."/>
            <person name="Kugler K."/>
            <person name="Rivarola-Duarte L."/>
            <person name="Spannagl M."/>
            <person name="Mayer K.F.X."/>
            <person name="Lu F.H."/>
            <person name="Bevan M.W."/>
            <person name="Leroy P."/>
            <person name="Li P."/>
            <person name="You F.M."/>
            <person name="Sun Q."/>
            <person name="Liu Z."/>
            <person name="Lyons E."/>
            <person name="Wicker T."/>
            <person name="Salzberg S.L."/>
            <person name="Devos K.M."/>
            <person name="Dvorak J."/>
        </authorList>
    </citation>
    <scope>NUCLEOTIDE SEQUENCE [LARGE SCALE GENOMIC DNA]</scope>
    <source>
        <strain evidence="1">cv. AL8/78</strain>
    </source>
</reference>
<evidence type="ECO:0000313" key="2">
    <source>
        <dbReference type="Proteomes" id="UP000015105"/>
    </source>
</evidence>
<reference evidence="1" key="4">
    <citation type="submission" date="2019-03" db="UniProtKB">
        <authorList>
            <consortium name="EnsemblPlants"/>
        </authorList>
    </citation>
    <scope>IDENTIFICATION</scope>
</reference>
<dbReference type="AlphaFoldDB" id="A0A453HWR5"/>
<keyword evidence="2" id="KW-1185">Reference proteome</keyword>
<reference evidence="1" key="5">
    <citation type="journal article" date="2021" name="G3 (Bethesda)">
        <title>Aegilops tauschii genome assembly Aet v5.0 features greater sequence contiguity and improved annotation.</title>
        <authorList>
            <person name="Wang L."/>
            <person name="Zhu T."/>
            <person name="Rodriguez J.C."/>
            <person name="Deal K.R."/>
            <person name="Dubcovsky J."/>
            <person name="McGuire P.E."/>
            <person name="Lux T."/>
            <person name="Spannagl M."/>
            <person name="Mayer K.F.X."/>
            <person name="Baldrich P."/>
            <person name="Meyers B.C."/>
            <person name="Huo N."/>
            <person name="Gu Y.Q."/>
            <person name="Zhou H."/>
            <person name="Devos K.M."/>
            <person name="Bennetzen J.L."/>
            <person name="Unver T."/>
            <person name="Budak H."/>
            <person name="Gulick P.J."/>
            <person name="Galiba G."/>
            <person name="Kalapos B."/>
            <person name="Nelson D.R."/>
            <person name="Li P."/>
            <person name="You F.M."/>
            <person name="Luo M.C."/>
            <person name="Dvorak J."/>
        </authorList>
    </citation>
    <scope>NUCLEOTIDE SEQUENCE [LARGE SCALE GENOMIC DNA]</scope>
    <source>
        <strain evidence="1">cv. AL8/78</strain>
    </source>
</reference>
<evidence type="ECO:0000313" key="1">
    <source>
        <dbReference type="EnsemblPlants" id="AET4Gv20331200.16"/>
    </source>
</evidence>
<dbReference type="Proteomes" id="UP000015105">
    <property type="component" value="Chromosome 4D"/>
</dbReference>
<dbReference type="EnsemblPlants" id="AET4Gv20331200.16">
    <property type="protein sequence ID" value="AET4Gv20331200.16"/>
    <property type="gene ID" value="AET4Gv20331200"/>
</dbReference>
<reference evidence="2" key="2">
    <citation type="journal article" date="2017" name="Nat. Plants">
        <title>The Aegilops tauschii genome reveals multiple impacts of transposons.</title>
        <authorList>
            <person name="Zhao G."/>
            <person name="Zou C."/>
            <person name="Li K."/>
            <person name="Wang K."/>
            <person name="Li T."/>
            <person name="Gao L."/>
            <person name="Zhang X."/>
            <person name="Wang H."/>
            <person name="Yang Z."/>
            <person name="Liu X."/>
            <person name="Jiang W."/>
            <person name="Mao L."/>
            <person name="Kong X."/>
            <person name="Jiao Y."/>
            <person name="Jia J."/>
        </authorList>
    </citation>
    <scope>NUCLEOTIDE SEQUENCE [LARGE SCALE GENOMIC DNA]</scope>
    <source>
        <strain evidence="2">cv. AL8/78</strain>
    </source>
</reference>
<accession>A0A453HWR5</accession>
<protein>
    <submittedName>
        <fullName evidence="1">Uncharacterized protein</fullName>
    </submittedName>
</protein>
<proteinExistence type="predicted"/>
<sequence>MPVCHCALTGYFLCISQVVRSLLSLRRSTHHDDVVELQSLFLQCCLPGRREVINAFELLYLIVHLLNLF</sequence>
<reference evidence="2" key="1">
    <citation type="journal article" date="2014" name="Science">
        <title>Ancient hybridizations among the ancestral genomes of bread wheat.</title>
        <authorList>
            <consortium name="International Wheat Genome Sequencing Consortium,"/>
            <person name="Marcussen T."/>
            <person name="Sandve S.R."/>
            <person name="Heier L."/>
            <person name="Spannagl M."/>
            <person name="Pfeifer M."/>
            <person name="Jakobsen K.S."/>
            <person name="Wulff B.B."/>
            <person name="Steuernagel B."/>
            <person name="Mayer K.F."/>
            <person name="Olsen O.A."/>
        </authorList>
    </citation>
    <scope>NUCLEOTIDE SEQUENCE [LARGE SCALE GENOMIC DNA]</scope>
    <source>
        <strain evidence="2">cv. AL8/78</strain>
    </source>
</reference>
<organism evidence="1 2">
    <name type="scientific">Aegilops tauschii subsp. strangulata</name>
    <name type="common">Goatgrass</name>
    <dbReference type="NCBI Taxonomy" id="200361"/>
    <lineage>
        <taxon>Eukaryota</taxon>
        <taxon>Viridiplantae</taxon>
        <taxon>Streptophyta</taxon>
        <taxon>Embryophyta</taxon>
        <taxon>Tracheophyta</taxon>
        <taxon>Spermatophyta</taxon>
        <taxon>Magnoliopsida</taxon>
        <taxon>Liliopsida</taxon>
        <taxon>Poales</taxon>
        <taxon>Poaceae</taxon>
        <taxon>BOP clade</taxon>
        <taxon>Pooideae</taxon>
        <taxon>Triticodae</taxon>
        <taxon>Triticeae</taxon>
        <taxon>Triticinae</taxon>
        <taxon>Aegilops</taxon>
    </lineage>
</organism>
<name>A0A453HWR5_AEGTS</name>